<keyword evidence="3" id="KW-1185">Reference proteome</keyword>
<keyword evidence="1" id="KW-1133">Transmembrane helix</keyword>
<organism evidence="2 3">
    <name type="scientific">Paenibacillus selenitireducens</name>
    <dbReference type="NCBI Taxonomy" id="1324314"/>
    <lineage>
        <taxon>Bacteria</taxon>
        <taxon>Bacillati</taxon>
        <taxon>Bacillota</taxon>
        <taxon>Bacilli</taxon>
        <taxon>Bacillales</taxon>
        <taxon>Paenibacillaceae</taxon>
        <taxon>Paenibacillus</taxon>
    </lineage>
</organism>
<dbReference type="Proteomes" id="UP000190188">
    <property type="component" value="Unassembled WGS sequence"/>
</dbReference>
<gene>
    <name evidence="2" type="ORF">BVG16_08525</name>
</gene>
<keyword evidence="1" id="KW-0812">Transmembrane</keyword>
<feature type="transmembrane region" description="Helical" evidence="1">
    <location>
        <begin position="108"/>
        <end position="128"/>
    </location>
</feature>
<accession>A0A1T2XHI9</accession>
<protein>
    <submittedName>
        <fullName evidence="2">Uncharacterized protein</fullName>
    </submittedName>
</protein>
<name>A0A1T2XHI9_9BACL</name>
<dbReference type="EMBL" id="MSZX01000003">
    <property type="protein sequence ID" value="OPA79133.1"/>
    <property type="molecule type" value="Genomic_DNA"/>
</dbReference>
<evidence type="ECO:0000256" key="1">
    <source>
        <dbReference type="SAM" id="Phobius"/>
    </source>
</evidence>
<feature type="transmembrane region" description="Helical" evidence="1">
    <location>
        <begin position="67"/>
        <end position="88"/>
    </location>
</feature>
<comment type="caution">
    <text evidence="2">The sequence shown here is derived from an EMBL/GenBank/DDBJ whole genome shotgun (WGS) entry which is preliminary data.</text>
</comment>
<sequence>MKLESNKMVLPVLGALLTAVVGGAVWALIAILTNYEIGFVAWGIGGLAGYAVYYLTKKKVNAAHQVIAVIASLIGILLGKYFIFGYFYNDGLTGIFDSEVVTLFQENFSEFFGGKDIIFIVLAVVTAWQLPARLASKAAPTEPTISSAE</sequence>
<dbReference type="STRING" id="1324314.BVG16_08525"/>
<dbReference type="AlphaFoldDB" id="A0A1T2XHI9"/>
<reference evidence="2 3" key="1">
    <citation type="submission" date="2017-01" db="EMBL/GenBank/DDBJ databases">
        <title>Genome analysis of Paenibacillus selenitrireducens ES3-24.</title>
        <authorList>
            <person name="Xu D."/>
            <person name="Yao R."/>
            <person name="Zheng S."/>
        </authorList>
    </citation>
    <scope>NUCLEOTIDE SEQUENCE [LARGE SCALE GENOMIC DNA]</scope>
    <source>
        <strain evidence="2 3">ES3-24</strain>
    </source>
</reference>
<evidence type="ECO:0000313" key="3">
    <source>
        <dbReference type="Proteomes" id="UP000190188"/>
    </source>
</evidence>
<keyword evidence="1" id="KW-0472">Membrane</keyword>
<feature type="transmembrane region" description="Helical" evidence="1">
    <location>
        <begin position="37"/>
        <end position="55"/>
    </location>
</feature>
<evidence type="ECO:0000313" key="2">
    <source>
        <dbReference type="EMBL" id="OPA79133.1"/>
    </source>
</evidence>
<proteinExistence type="predicted"/>